<organism evidence="1 2">
    <name type="scientific">Collybiopsis luxurians FD-317 M1</name>
    <dbReference type="NCBI Taxonomy" id="944289"/>
    <lineage>
        <taxon>Eukaryota</taxon>
        <taxon>Fungi</taxon>
        <taxon>Dikarya</taxon>
        <taxon>Basidiomycota</taxon>
        <taxon>Agaricomycotina</taxon>
        <taxon>Agaricomycetes</taxon>
        <taxon>Agaricomycetidae</taxon>
        <taxon>Agaricales</taxon>
        <taxon>Marasmiineae</taxon>
        <taxon>Omphalotaceae</taxon>
        <taxon>Collybiopsis</taxon>
        <taxon>Collybiopsis luxurians</taxon>
    </lineage>
</organism>
<sequence>MYALSLYIAVTCTQRELKIHRRYCSFSVSSLCVLKKLNQCSKFLTLLPIRSVL</sequence>
<dbReference type="Proteomes" id="UP000053593">
    <property type="component" value="Unassembled WGS sequence"/>
</dbReference>
<dbReference type="AlphaFoldDB" id="A0A0D0BFY7"/>
<accession>A0A0D0BFY7</accession>
<protein>
    <submittedName>
        <fullName evidence="1">Uncharacterized protein</fullName>
    </submittedName>
</protein>
<gene>
    <name evidence="1" type="ORF">GYMLUDRAFT_927176</name>
</gene>
<dbReference type="HOGENOM" id="CLU_3068880_0_0_1"/>
<keyword evidence="2" id="KW-1185">Reference proteome</keyword>
<reference evidence="1 2" key="1">
    <citation type="submission" date="2014-04" db="EMBL/GenBank/DDBJ databases">
        <title>Evolutionary Origins and Diversification of the Mycorrhizal Mutualists.</title>
        <authorList>
            <consortium name="DOE Joint Genome Institute"/>
            <consortium name="Mycorrhizal Genomics Consortium"/>
            <person name="Kohler A."/>
            <person name="Kuo A."/>
            <person name="Nagy L.G."/>
            <person name="Floudas D."/>
            <person name="Copeland A."/>
            <person name="Barry K.W."/>
            <person name="Cichocki N."/>
            <person name="Veneault-Fourrey C."/>
            <person name="LaButti K."/>
            <person name="Lindquist E.A."/>
            <person name="Lipzen A."/>
            <person name="Lundell T."/>
            <person name="Morin E."/>
            <person name="Murat C."/>
            <person name="Riley R."/>
            <person name="Ohm R."/>
            <person name="Sun H."/>
            <person name="Tunlid A."/>
            <person name="Henrissat B."/>
            <person name="Grigoriev I.V."/>
            <person name="Hibbett D.S."/>
            <person name="Martin F."/>
        </authorList>
    </citation>
    <scope>NUCLEOTIDE SEQUENCE [LARGE SCALE GENOMIC DNA]</scope>
    <source>
        <strain evidence="1 2">FD-317 M1</strain>
    </source>
</reference>
<name>A0A0D0BFY7_9AGAR</name>
<evidence type="ECO:0000313" key="2">
    <source>
        <dbReference type="Proteomes" id="UP000053593"/>
    </source>
</evidence>
<proteinExistence type="predicted"/>
<evidence type="ECO:0000313" key="1">
    <source>
        <dbReference type="EMBL" id="KIK53566.1"/>
    </source>
</evidence>
<dbReference type="EMBL" id="KN834827">
    <property type="protein sequence ID" value="KIK53566.1"/>
    <property type="molecule type" value="Genomic_DNA"/>
</dbReference>